<protein>
    <submittedName>
        <fullName evidence="1">Uncharacterized protein</fullName>
    </submittedName>
</protein>
<accession>A0A0Q9WZF8</accession>
<gene>
    <name evidence="1" type="primary">Dwil\GK26830</name>
    <name evidence="1" type="ORF">Dwil_GK26830</name>
</gene>
<sequence length="89" mass="10138">MECRKYWKNSAVFKINPDSVNNNVTPKNCICERPRNNVIVCEHCQKSFFGRISQTCPEHPEVAFLMDARNCGFCGAPANYLKIVGIKKN</sequence>
<evidence type="ECO:0000313" key="1">
    <source>
        <dbReference type="EMBL" id="KRF98974.1"/>
    </source>
</evidence>
<dbReference type="EMBL" id="CH964095">
    <property type="protein sequence ID" value="KRF98974.1"/>
    <property type="molecule type" value="Genomic_DNA"/>
</dbReference>
<keyword evidence="2" id="KW-1185">Reference proteome</keyword>
<organism evidence="1 2">
    <name type="scientific">Drosophila willistoni</name>
    <name type="common">Fruit fly</name>
    <dbReference type="NCBI Taxonomy" id="7260"/>
    <lineage>
        <taxon>Eukaryota</taxon>
        <taxon>Metazoa</taxon>
        <taxon>Ecdysozoa</taxon>
        <taxon>Arthropoda</taxon>
        <taxon>Hexapoda</taxon>
        <taxon>Insecta</taxon>
        <taxon>Pterygota</taxon>
        <taxon>Neoptera</taxon>
        <taxon>Endopterygota</taxon>
        <taxon>Diptera</taxon>
        <taxon>Brachycera</taxon>
        <taxon>Muscomorpha</taxon>
        <taxon>Ephydroidea</taxon>
        <taxon>Drosophilidae</taxon>
        <taxon>Drosophila</taxon>
        <taxon>Sophophora</taxon>
    </lineage>
</organism>
<dbReference type="OrthoDB" id="7808876at2759"/>
<evidence type="ECO:0000313" key="2">
    <source>
        <dbReference type="Proteomes" id="UP000007798"/>
    </source>
</evidence>
<name>A0A0Q9WZF8_DROWI</name>
<proteinExistence type="predicted"/>
<dbReference type="AlphaFoldDB" id="A0A0Q9WZF8"/>
<dbReference type="InParanoid" id="A0A0Q9WZF8"/>
<dbReference type="Proteomes" id="UP000007798">
    <property type="component" value="Unassembled WGS sequence"/>
</dbReference>
<reference evidence="1 2" key="1">
    <citation type="journal article" date="2007" name="Nature">
        <title>Evolution of genes and genomes on the Drosophila phylogeny.</title>
        <authorList>
            <consortium name="Drosophila 12 Genomes Consortium"/>
            <person name="Clark A.G."/>
            <person name="Eisen M.B."/>
            <person name="Smith D.R."/>
            <person name="Bergman C.M."/>
            <person name="Oliver B."/>
            <person name="Markow T.A."/>
            <person name="Kaufman T.C."/>
            <person name="Kellis M."/>
            <person name="Gelbart W."/>
            <person name="Iyer V.N."/>
            <person name="Pollard D.A."/>
            <person name="Sackton T.B."/>
            <person name="Larracuente A.M."/>
            <person name="Singh N.D."/>
            <person name="Abad J.P."/>
            <person name="Abt D.N."/>
            <person name="Adryan B."/>
            <person name="Aguade M."/>
            <person name="Akashi H."/>
            <person name="Anderson W.W."/>
            <person name="Aquadro C.F."/>
            <person name="Ardell D.H."/>
            <person name="Arguello R."/>
            <person name="Artieri C.G."/>
            <person name="Barbash D.A."/>
            <person name="Barker D."/>
            <person name="Barsanti P."/>
            <person name="Batterham P."/>
            <person name="Batzoglou S."/>
            <person name="Begun D."/>
            <person name="Bhutkar A."/>
            <person name="Blanco E."/>
            <person name="Bosak S.A."/>
            <person name="Bradley R.K."/>
            <person name="Brand A.D."/>
            <person name="Brent M.R."/>
            <person name="Brooks A.N."/>
            <person name="Brown R.H."/>
            <person name="Butlin R.K."/>
            <person name="Caggese C."/>
            <person name="Calvi B.R."/>
            <person name="Bernardo de Carvalho A."/>
            <person name="Caspi A."/>
            <person name="Castrezana S."/>
            <person name="Celniker S.E."/>
            <person name="Chang J.L."/>
            <person name="Chapple C."/>
            <person name="Chatterji S."/>
            <person name="Chinwalla A."/>
            <person name="Civetta A."/>
            <person name="Clifton S.W."/>
            <person name="Comeron J.M."/>
            <person name="Costello J.C."/>
            <person name="Coyne J.A."/>
            <person name="Daub J."/>
            <person name="David R.G."/>
            <person name="Delcher A.L."/>
            <person name="Delehaunty K."/>
            <person name="Do C.B."/>
            <person name="Ebling H."/>
            <person name="Edwards K."/>
            <person name="Eickbush T."/>
            <person name="Evans J.D."/>
            <person name="Filipski A."/>
            <person name="Findeiss S."/>
            <person name="Freyhult E."/>
            <person name="Fulton L."/>
            <person name="Fulton R."/>
            <person name="Garcia A.C."/>
            <person name="Gardiner A."/>
            <person name="Garfield D.A."/>
            <person name="Garvin B.E."/>
            <person name="Gibson G."/>
            <person name="Gilbert D."/>
            <person name="Gnerre S."/>
            <person name="Godfrey J."/>
            <person name="Good R."/>
            <person name="Gotea V."/>
            <person name="Gravely B."/>
            <person name="Greenberg A.J."/>
            <person name="Griffiths-Jones S."/>
            <person name="Gross S."/>
            <person name="Guigo R."/>
            <person name="Gustafson E.A."/>
            <person name="Haerty W."/>
            <person name="Hahn M.W."/>
            <person name="Halligan D.L."/>
            <person name="Halpern A.L."/>
            <person name="Halter G.M."/>
            <person name="Han M.V."/>
            <person name="Heger A."/>
            <person name="Hillier L."/>
            <person name="Hinrichs A.S."/>
            <person name="Holmes I."/>
            <person name="Hoskins R.A."/>
            <person name="Hubisz M.J."/>
            <person name="Hultmark D."/>
            <person name="Huntley M.A."/>
            <person name="Jaffe D.B."/>
            <person name="Jagadeeshan S."/>
            <person name="Jeck W.R."/>
            <person name="Johnson J."/>
            <person name="Jones C.D."/>
            <person name="Jordan W.C."/>
            <person name="Karpen G.H."/>
            <person name="Kataoka E."/>
            <person name="Keightley P.D."/>
            <person name="Kheradpour P."/>
            <person name="Kirkness E.F."/>
            <person name="Koerich L.B."/>
            <person name="Kristiansen K."/>
            <person name="Kudrna D."/>
            <person name="Kulathinal R.J."/>
            <person name="Kumar S."/>
            <person name="Kwok R."/>
            <person name="Lander E."/>
            <person name="Langley C.H."/>
            <person name="Lapoint R."/>
            <person name="Lazzaro B.P."/>
            <person name="Lee S.J."/>
            <person name="Levesque L."/>
            <person name="Li R."/>
            <person name="Lin C.F."/>
            <person name="Lin M.F."/>
            <person name="Lindblad-Toh K."/>
            <person name="Llopart A."/>
            <person name="Long M."/>
            <person name="Low L."/>
            <person name="Lozovsky E."/>
            <person name="Lu J."/>
            <person name="Luo M."/>
            <person name="Machado C.A."/>
            <person name="Makalowski W."/>
            <person name="Marzo M."/>
            <person name="Matsuda M."/>
            <person name="Matzkin L."/>
            <person name="McAllister B."/>
            <person name="McBride C.S."/>
            <person name="McKernan B."/>
            <person name="McKernan K."/>
            <person name="Mendez-Lago M."/>
            <person name="Minx P."/>
            <person name="Mollenhauer M.U."/>
            <person name="Montooth K."/>
            <person name="Mount S.M."/>
            <person name="Mu X."/>
            <person name="Myers E."/>
            <person name="Negre B."/>
            <person name="Newfeld S."/>
            <person name="Nielsen R."/>
            <person name="Noor M.A."/>
            <person name="O'Grady P."/>
            <person name="Pachter L."/>
            <person name="Papaceit M."/>
            <person name="Parisi M.J."/>
            <person name="Parisi M."/>
            <person name="Parts L."/>
            <person name="Pedersen J.S."/>
            <person name="Pesole G."/>
            <person name="Phillippy A.M."/>
            <person name="Ponting C.P."/>
            <person name="Pop M."/>
            <person name="Porcelli D."/>
            <person name="Powell J.R."/>
            <person name="Prohaska S."/>
            <person name="Pruitt K."/>
            <person name="Puig M."/>
            <person name="Quesneville H."/>
            <person name="Ram K.R."/>
            <person name="Rand D."/>
            <person name="Rasmussen M.D."/>
            <person name="Reed L.K."/>
            <person name="Reenan R."/>
            <person name="Reily A."/>
            <person name="Remington K.A."/>
            <person name="Rieger T.T."/>
            <person name="Ritchie M.G."/>
            <person name="Robin C."/>
            <person name="Rogers Y.H."/>
            <person name="Rohde C."/>
            <person name="Rozas J."/>
            <person name="Rubenfield M.J."/>
            <person name="Ruiz A."/>
            <person name="Russo S."/>
            <person name="Salzberg S.L."/>
            <person name="Sanchez-Gracia A."/>
            <person name="Saranga D.J."/>
            <person name="Sato H."/>
            <person name="Schaeffer S.W."/>
            <person name="Schatz M.C."/>
            <person name="Schlenke T."/>
            <person name="Schwartz R."/>
            <person name="Segarra C."/>
            <person name="Singh R.S."/>
            <person name="Sirot L."/>
            <person name="Sirota M."/>
            <person name="Sisneros N.B."/>
            <person name="Smith C.D."/>
            <person name="Smith T.F."/>
            <person name="Spieth J."/>
            <person name="Stage D.E."/>
            <person name="Stark A."/>
            <person name="Stephan W."/>
            <person name="Strausberg R.L."/>
            <person name="Strempel S."/>
            <person name="Sturgill D."/>
            <person name="Sutton G."/>
            <person name="Sutton G.G."/>
            <person name="Tao W."/>
            <person name="Teichmann S."/>
            <person name="Tobari Y.N."/>
            <person name="Tomimura Y."/>
            <person name="Tsolas J.M."/>
            <person name="Valente V.L."/>
            <person name="Venter E."/>
            <person name="Venter J.C."/>
            <person name="Vicario S."/>
            <person name="Vieira F.G."/>
            <person name="Vilella A.J."/>
            <person name="Villasante A."/>
            <person name="Walenz B."/>
            <person name="Wang J."/>
            <person name="Wasserman M."/>
            <person name="Watts T."/>
            <person name="Wilson D."/>
            <person name="Wilson R.K."/>
            <person name="Wing R.A."/>
            <person name="Wolfner M.F."/>
            <person name="Wong A."/>
            <person name="Wong G.K."/>
            <person name="Wu C.I."/>
            <person name="Wu G."/>
            <person name="Yamamoto D."/>
            <person name="Yang H.P."/>
            <person name="Yang S.P."/>
            <person name="Yorke J.A."/>
            <person name="Yoshida K."/>
            <person name="Zdobnov E."/>
            <person name="Zhang P."/>
            <person name="Zhang Y."/>
            <person name="Zimin A.V."/>
            <person name="Baldwin J."/>
            <person name="Abdouelleil A."/>
            <person name="Abdulkadir J."/>
            <person name="Abebe A."/>
            <person name="Abera B."/>
            <person name="Abreu J."/>
            <person name="Acer S.C."/>
            <person name="Aftuck L."/>
            <person name="Alexander A."/>
            <person name="An P."/>
            <person name="Anderson E."/>
            <person name="Anderson S."/>
            <person name="Arachi H."/>
            <person name="Azer M."/>
            <person name="Bachantsang P."/>
            <person name="Barry A."/>
            <person name="Bayul T."/>
            <person name="Berlin A."/>
            <person name="Bessette D."/>
            <person name="Bloom T."/>
            <person name="Blye J."/>
            <person name="Boguslavskiy L."/>
            <person name="Bonnet C."/>
            <person name="Boukhgalter B."/>
            <person name="Bourzgui I."/>
            <person name="Brown A."/>
            <person name="Cahill P."/>
            <person name="Channer S."/>
            <person name="Cheshatsang Y."/>
            <person name="Chuda L."/>
            <person name="Citroen M."/>
            <person name="Collymore A."/>
            <person name="Cooke P."/>
            <person name="Costello M."/>
            <person name="D'Aco K."/>
            <person name="Daza R."/>
            <person name="De Haan G."/>
            <person name="DeGray S."/>
            <person name="DeMaso C."/>
            <person name="Dhargay N."/>
            <person name="Dooley K."/>
            <person name="Dooley E."/>
            <person name="Doricent M."/>
            <person name="Dorje P."/>
            <person name="Dorjee K."/>
            <person name="Dupes A."/>
            <person name="Elong R."/>
            <person name="Falk J."/>
            <person name="Farina A."/>
            <person name="Faro S."/>
            <person name="Ferguson D."/>
            <person name="Fisher S."/>
            <person name="Foley C.D."/>
            <person name="Franke A."/>
            <person name="Friedrich D."/>
            <person name="Gadbois L."/>
            <person name="Gearin G."/>
            <person name="Gearin C.R."/>
            <person name="Giannoukos G."/>
            <person name="Goode T."/>
            <person name="Graham J."/>
            <person name="Grandbois E."/>
            <person name="Grewal S."/>
            <person name="Gyaltsen K."/>
            <person name="Hafez N."/>
            <person name="Hagos B."/>
            <person name="Hall J."/>
            <person name="Henson C."/>
            <person name="Hollinger A."/>
            <person name="Honan T."/>
            <person name="Huard M.D."/>
            <person name="Hughes L."/>
            <person name="Hurhula B."/>
            <person name="Husby M.E."/>
            <person name="Kamat A."/>
            <person name="Kanga B."/>
            <person name="Kashin S."/>
            <person name="Khazanovich D."/>
            <person name="Kisner P."/>
            <person name="Lance K."/>
            <person name="Lara M."/>
            <person name="Lee W."/>
            <person name="Lennon N."/>
            <person name="Letendre F."/>
            <person name="LeVine R."/>
            <person name="Lipovsky A."/>
            <person name="Liu X."/>
            <person name="Liu J."/>
            <person name="Liu S."/>
            <person name="Lokyitsang T."/>
            <person name="Lokyitsang Y."/>
            <person name="Lubonja R."/>
            <person name="Lui A."/>
            <person name="MacDonald P."/>
            <person name="Magnisalis V."/>
            <person name="Maru K."/>
            <person name="Matthews C."/>
            <person name="McCusker W."/>
            <person name="McDonough S."/>
            <person name="Mehta T."/>
            <person name="Meldrim J."/>
            <person name="Meneus L."/>
            <person name="Mihai O."/>
            <person name="Mihalev A."/>
            <person name="Mihova T."/>
            <person name="Mittelman R."/>
            <person name="Mlenga V."/>
            <person name="Montmayeur A."/>
            <person name="Mulrain L."/>
            <person name="Navidi A."/>
            <person name="Naylor J."/>
            <person name="Negash T."/>
            <person name="Nguyen T."/>
            <person name="Nguyen N."/>
            <person name="Nicol R."/>
            <person name="Norbu C."/>
            <person name="Norbu N."/>
            <person name="Novod N."/>
            <person name="O'Neill B."/>
            <person name="Osman S."/>
            <person name="Markiewicz E."/>
            <person name="Oyono O.L."/>
            <person name="Patti C."/>
            <person name="Phunkhang P."/>
            <person name="Pierre F."/>
            <person name="Priest M."/>
            <person name="Raghuraman S."/>
            <person name="Rege F."/>
            <person name="Reyes R."/>
            <person name="Rise C."/>
            <person name="Rogov P."/>
            <person name="Ross K."/>
            <person name="Ryan E."/>
            <person name="Settipalli S."/>
            <person name="Shea T."/>
            <person name="Sherpa N."/>
            <person name="Shi L."/>
            <person name="Shih D."/>
            <person name="Sparrow T."/>
            <person name="Spaulding J."/>
            <person name="Stalker J."/>
            <person name="Stange-Thomann N."/>
            <person name="Stavropoulos S."/>
            <person name="Stone C."/>
            <person name="Strader C."/>
            <person name="Tesfaye S."/>
            <person name="Thomson T."/>
            <person name="Thoulutsang Y."/>
            <person name="Thoulutsang D."/>
            <person name="Topham K."/>
            <person name="Topping I."/>
            <person name="Tsamla T."/>
            <person name="Vassiliev H."/>
            <person name="Vo A."/>
            <person name="Wangchuk T."/>
            <person name="Wangdi T."/>
            <person name="Weiand M."/>
            <person name="Wilkinson J."/>
            <person name="Wilson A."/>
            <person name="Yadav S."/>
            <person name="Young G."/>
            <person name="Yu Q."/>
            <person name="Zembek L."/>
            <person name="Zhong D."/>
            <person name="Zimmer A."/>
            <person name="Zwirko Z."/>
            <person name="Jaffe D.B."/>
            <person name="Alvarez P."/>
            <person name="Brockman W."/>
            <person name="Butler J."/>
            <person name="Chin C."/>
            <person name="Gnerre S."/>
            <person name="Grabherr M."/>
            <person name="Kleber M."/>
            <person name="Mauceli E."/>
            <person name="MacCallum I."/>
        </authorList>
    </citation>
    <scope>NUCLEOTIDE SEQUENCE [LARGE SCALE GENOMIC DNA]</scope>
    <source>
        <strain evidence="2">Tucson 14030-0811.24</strain>
    </source>
</reference>